<proteinExistence type="predicted"/>
<dbReference type="SUPFAM" id="SSF52047">
    <property type="entry name" value="RNI-like"/>
    <property type="match status" value="1"/>
</dbReference>
<dbReference type="Proteomes" id="UP001175226">
    <property type="component" value="Unassembled WGS sequence"/>
</dbReference>
<evidence type="ECO:0000313" key="1">
    <source>
        <dbReference type="EMBL" id="KAK0447311.1"/>
    </source>
</evidence>
<accession>A0AA39JT28</accession>
<gene>
    <name evidence="1" type="ORF">EV421DRAFT_1733856</name>
</gene>
<dbReference type="EMBL" id="JAUEPT010000012">
    <property type="protein sequence ID" value="KAK0447311.1"/>
    <property type="molecule type" value="Genomic_DNA"/>
</dbReference>
<sequence length="405" mass="44957">MYEFSLQRNIPLIVIPTKAVGSATVKDDVAGQWKALCTIFLDLTSQRLEQSVGCLKFLFVQIASPGDCKATVGPDTKRHRSNQGPRPGFDSGLLLCTAIRTSTFISASEAGASSSLTFLLLTTTLESFFSDMELHPQFMSDPLPQEIVDAIIDELKDYKHDLKSCSLTCRSFVPQTRVHLFTSIELSSNGRCQKFMAMRSSSPYDLSTYIRSLTISFRRSDLTSKHLLDVMTNLTVHHITLEHLNWGNLTSDMQGALRTSFPHLRSISLIHTIFPDYQTVSGFMSGFLELKNLSLSDAHVLTIGDHMGHEHRSVSLVGLSIIGAMSTFGLASSFSPISLTHLRSLRFTWSVLDDLSSLKSILLAARPNLEELVLNQVPSYGVIGEVTSTRFLVIYLNLARRRFGD</sequence>
<keyword evidence="2" id="KW-1185">Reference proteome</keyword>
<dbReference type="Gene3D" id="3.80.10.10">
    <property type="entry name" value="Ribonuclease Inhibitor"/>
    <property type="match status" value="1"/>
</dbReference>
<name>A0AA39JT28_9AGAR</name>
<dbReference type="AlphaFoldDB" id="A0AA39JT28"/>
<organism evidence="1 2">
    <name type="scientific">Armillaria borealis</name>
    <dbReference type="NCBI Taxonomy" id="47425"/>
    <lineage>
        <taxon>Eukaryota</taxon>
        <taxon>Fungi</taxon>
        <taxon>Dikarya</taxon>
        <taxon>Basidiomycota</taxon>
        <taxon>Agaricomycotina</taxon>
        <taxon>Agaricomycetes</taxon>
        <taxon>Agaricomycetidae</taxon>
        <taxon>Agaricales</taxon>
        <taxon>Marasmiineae</taxon>
        <taxon>Physalacriaceae</taxon>
        <taxon>Armillaria</taxon>
    </lineage>
</organism>
<protein>
    <submittedName>
        <fullName evidence="1">Uncharacterized protein</fullName>
    </submittedName>
</protein>
<reference evidence="1" key="1">
    <citation type="submission" date="2023-06" db="EMBL/GenBank/DDBJ databases">
        <authorList>
            <consortium name="Lawrence Berkeley National Laboratory"/>
            <person name="Ahrendt S."/>
            <person name="Sahu N."/>
            <person name="Indic B."/>
            <person name="Wong-Bajracharya J."/>
            <person name="Merenyi Z."/>
            <person name="Ke H.-M."/>
            <person name="Monk M."/>
            <person name="Kocsube S."/>
            <person name="Drula E."/>
            <person name="Lipzen A."/>
            <person name="Balint B."/>
            <person name="Henrissat B."/>
            <person name="Andreopoulos B."/>
            <person name="Martin F.M."/>
            <person name="Harder C.B."/>
            <person name="Rigling D."/>
            <person name="Ford K.L."/>
            <person name="Foster G.D."/>
            <person name="Pangilinan J."/>
            <person name="Papanicolaou A."/>
            <person name="Barry K."/>
            <person name="LaButti K."/>
            <person name="Viragh M."/>
            <person name="Koriabine M."/>
            <person name="Yan M."/>
            <person name="Riley R."/>
            <person name="Champramary S."/>
            <person name="Plett K.L."/>
            <person name="Tsai I.J."/>
            <person name="Slot J."/>
            <person name="Sipos G."/>
            <person name="Plett J."/>
            <person name="Nagy L.G."/>
            <person name="Grigoriev I.V."/>
        </authorList>
    </citation>
    <scope>NUCLEOTIDE SEQUENCE</scope>
    <source>
        <strain evidence="1">FPL87.14</strain>
    </source>
</reference>
<evidence type="ECO:0000313" key="2">
    <source>
        <dbReference type="Proteomes" id="UP001175226"/>
    </source>
</evidence>
<comment type="caution">
    <text evidence="1">The sequence shown here is derived from an EMBL/GenBank/DDBJ whole genome shotgun (WGS) entry which is preliminary data.</text>
</comment>
<dbReference type="InterPro" id="IPR032675">
    <property type="entry name" value="LRR_dom_sf"/>
</dbReference>